<dbReference type="SUPFAM" id="SSF57802">
    <property type="entry name" value="Rubredoxin-like"/>
    <property type="match status" value="1"/>
</dbReference>
<comment type="caution">
    <text evidence="7">The sequence shown here is derived from an EMBL/GenBank/DDBJ whole genome shotgun (WGS) entry which is preliminary data.</text>
</comment>
<dbReference type="AlphaFoldDB" id="A0A4V5LXU2"/>
<comment type="cofactor">
    <cofactor evidence="1">
        <name>Fe(3+)</name>
        <dbReference type="ChEBI" id="CHEBI:29034"/>
    </cofactor>
</comment>
<evidence type="ECO:0000256" key="4">
    <source>
        <dbReference type="ARBA" id="ARBA00022982"/>
    </source>
</evidence>
<reference evidence="7 8" key="1">
    <citation type="submission" date="2019-04" db="EMBL/GenBank/DDBJ databases">
        <title>Sphingobacterium olei sp. nov., isolated from oil-contaminated soil.</title>
        <authorList>
            <person name="Liu B."/>
        </authorList>
    </citation>
    <scope>NUCLEOTIDE SEQUENCE [LARGE SCALE GENOMIC DNA]</scope>
    <source>
        <strain evidence="7 8">Y3L14</strain>
    </source>
</reference>
<dbReference type="InterPro" id="IPR024935">
    <property type="entry name" value="Rubredoxin_dom"/>
</dbReference>
<organism evidence="7 8">
    <name type="scientific">Sphingobacterium alkalisoli</name>
    <dbReference type="NCBI Taxonomy" id="1874115"/>
    <lineage>
        <taxon>Bacteria</taxon>
        <taxon>Pseudomonadati</taxon>
        <taxon>Bacteroidota</taxon>
        <taxon>Sphingobacteriia</taxon>
        <taxon>Sphingobacteriales</taxon>
        <taxon>Sphingobacteriaceae</taxon>
        <taxon>Sphingobacterium</taxon>
    </lineage>
</organism>
<evidence type="ECO:0000259" key="6">
    <source>
        <dbReference type="PROSITE" id="PS50903"/>
    </source>
</evidence>
<evidence type="ECO:0000256" key="1">
    <source>
        <dbReference type="ARBA" id="ARBA00001965"/>
    </source>
</evidence>
<dbReference type="GO" id="GO:0043448">
    <property type="term" value="P:alkane catabolic process"/>
    <property type="evidence" value="ECO:0007669"/>
    <property type="project" value="TreeGrafter"/>
</dbReference>
<name>A0A4V5LXU2_9SPHI</name>
<dbReference type="Gene3D" id="2.20.28.10">
    <property type="match status" value="1"/>
</dbReference>
<accession>A0A4V5LXU2</accession>
<dbReference type="RefSeq" id="WP_136821910.1">
    <property type="nucleotide sequence ID" value="NZ_BMJX01000005.1"/>
</dbReference>
<dbReference type="OrthoDB" id="9758182at2"/>
<sequence>MTTTHHIKVNLRGGIVAVGDLLPVLEILQQVGVKEVRFGTRQQLYFEVENEELEQIEYGFLSTDSEFEIDSDDYPNIISSYVTDDLFTQSTWLREGVYRDILDSFSYKPKLKVNVVDNSQSLVPFFTGNLNFISSEISNYWYLYIRFPKTNTLYCWSSLIYSFDISLVSQHIEEVIWKESDLFVGREEIDGVILEEKVKDKGNYFSQELTTPLFLPEFQLPYYEGFNKYNDKFWLGIYRRSELFSVDFLLDICSVCSKTRIAQIYTTPWKSIIIKGIQFLDRKLWNGVLNKNRINVRHASNELNWQTEDLCSYGLALKHELIFHFDRMDLRTFKLCFAIKTNPKSSLFGSIIIKRLFLDAEGEWFDVLHTVDFNPYSKNLIPYAQRVSRSELSDILTRLCNYHYELQERQSDISTSDHSDYAVENDTSYELVVIHQCIECLSLYDPEWGDEVANIEPGVAFSMLEETYRCPICAAGKERFVAVNKRNLEIIKS</sequence>
<dbReference type="PANTHER" id="PTHR47627">
    <property type="entry name" value="RUBREDOXIN"/>
    <property type="match status" value="1"/>
</dbReference>
<keyword evidence="2" id="KW-0813">Transport</keyword>
<evidence type="ECO:0000313" key="8">
    <source>
        <dbReference type="Proteomes" id="UP000309872"/>
    </source>
</evidence>
<dbReference type="GO" id="GO:0009055">
    <property type="term" value="F:electron transfer activity"/>
    <property type="evidence" value="ECO:0007669"/>
    <property type="project" value="TreeGrafter"/>
</dbReference>
<evidence type="ECO:0000256" key="3">
    <source>
        <dbReference type="ARBA" id="ARBA00022723"/>
    </source>
</evidence>
<dbReference type="Proteomes" id="UP000309872">
    <property type="component" value="Unassembled WGS sequence"/>
</dbReference>
<dbReference type="EMBL" id="SUKA01000005">
    <property type="protein sequence ID" value="TJY63919.1"/>
    <property type="molecule type" value="Genomic_DNA"/>
</dbReference>
<evidence type="ECO:0000256" key="5">
    <source>
        <dbReference type="ARBA" id="ARBA00023004"/>
    </source>
</evidence>
<keyword evidence="3" id="KW-0479">Metal-binding</keyword>
<proteinExistence type="predicted"/>
<keyword evidence="8" id="KW-1185">Reference proteome</keyword>
<dbReference type="PROSITE" id="PS50903">
    <property type="entry name" value="RUBREDOXIN_LIKE"/>
    <property type="match status" value="1"/>
</dbReference>
<dbReference type="PANTHER" id="PTHR47627:SF1">
    <property type="entry name" value="RUBREDOXIN-1-RELATED"/>
    <property type="match status" value="1"/>
</dbReference>
<keyword evidence="5" id="KW-0408">Iron</keyword>
<gene>
    <name evidence="7" type="ORF">FAZ19_16805</name>
</gene>
<evidence type="ECO:0000313" key="7">
    <source>
        <dbReference type="EMBL" id="TJY63919.1"/>
    </source>
</evidence>
<feature type="domain" description="Rubredoxin-like" evidence="6">
    <location>
        <begin position="432"/>
        <end position="483"/>
    </location>
</feature>
<evidence type="ECO:0000256" key="2">
    <source>
        <dbReference type="ARBA" id="ARBA00022448"/>
    </source>
</evidence>
<keyword evidence="4" id="KW-0249">Electron transport</keyword>
<dbReference type="Pfam" id="PF00301">
    <property type="entry name" value="Rubredoxin"/>
    <property type="match status" value="1"/>
</dbReference>
<dbReference type="CDD" id="cd00730">
    <property type="entry name" value="rubredoxin"/>
    <property type="match status" value="1"/>
</dbReference>
<protein>
    <submittedName>
        <fullName evidence="7">Rubredoxin</fullName>
    </submittedName>
</protein>
<dbReference type="GO" id="GO:0005506">
    <property type="term" value="F:iron ion binding"/>
    <property type="evidence" value="ECO:0007669"/>
    <property type="project" value="InterPro"/>
</dbReference>
<dbReference type="InterPro" id="IPR050526">
    <property type="entry name" value="Rubredoxin_ET"/>
</dbReference>
<dbReference type="InterPro" id="IPR024934">
    <property type="entry name" value="Rubredoxin-like_dom"/>
</dbReference>